<accession>C6PQT8</accession>
<proteinExistence type="predicted"/>
<organism evidence="1 2">
    <name type="scientific">Clostridium carboxidivorans P7</name>
    <dbReference type="NCBI Taxonomy" id="536227"/>
    <lineage>
        <taxon>Bacteria</taxon>
        <taxon>Bacillati</taxon>
        <taxon>Bacillota</taxon>
        <taxon>Clostridia</taxon>
        <taxon>Eubacteriales</taxon>
        <taxon>Clostridiaceae</taxon>
        <taxon>Clostridium</taxon>
    </lineage>
</organism>
<evidence type="ECO:0000313" key="2">
    <source>
        <dbReference type="Proteomes" id="UP000004198"/>
    </source>
</evidence>
<dbReference type="Proteomes" id="UP000004198">
    <property type="component" value="Unassembled WGS sequence"/>
</dbReference>
<reference evidence="1 2" key="1">
    <citation type="submission" date="2009-06" db="EMBL/GenBank/DDBJ databases">
        <title>The draft genome of Clostridium carboxidivorans P7.</title>
        <authorList>
            <consortium name="US DOE Joint Genome Institute (JGI-PGF)"/>
            <person name="Lucas S."/>
            <person name="Copeland A."/>
            <person name="Lapidus A."/>
            <person name="Glavina del Rio T."/>
            <person name="Tice H."/>
            <person name="Bruce D."/>
            <person name="Goodwin L."/>
            <person name="Pitluck S."/>
            <person name="Larimer F."/>
            <person name="Land M.L."/>
            <person name="Hauser L."/>
            <person name="Hemme C.L."/>
        </authorList>
    </citation>
    <scope>NUCLEOTIDE SEQUENCE [LARGE SCALE GENOMIC DNA]</scope>
    <source>
        <strain evidence="1 2">P7</strain>
    </source>
</reference>
<evidence type="ECO:0000313" key="1">
    <source>
        <dbReference type="EMBL" id="EET88460.1"/>
    </source>
</evidence>
<dbReference type="STRING" id="536227.Ccar_25510"/>
<protein>
    <submittedName>
        <fullName evidence="1">Uncharacterized protein</fullName>
    </submittedName>
</protein>
<gene>
    <name evidence="1" type="ORF">CcarbDRAFT_1155</name>
</gene>
<dbReference type="AlphaFoldDB" id="C6PQT8"/>
<name>C6PQT8_9CLOT</name>
<dbReference type="EMBL" id="ACVI01000013">
    <property type="protein sequence ID" value="EET88460.1"/>
    <property type="molecule type" value="Genomic_DNA"/>
</dbReference>
<comment type="caution">
    <text evidence="1">The sequence shown here is derived from an EMBL/GenBank/DDBJ whole genome shotgun (WGS) entry which is preliminary data.</text>
</comment>
<dbReference type="RefSeq" id="WP_007060040.1">
    <property type="nucleotide sequence ID" value="NZ_ACVI01000013.1"/>
</dbReference>
<sequence length="74" mass="8043">MASYGNNDSKFSKEDVIKTVQELTSAENVDAGTVTDESANITYKSDGKNCSVEINASENTYIVKCGDKQVFPKN</sequence>
<keyword evidence="2" id="KW-1185">Reference proteome</keyword>